<dbReference type="Proteomes" id="UP001431776">
    <property type="component" value="Unassembled WGS sequence"/>
</dbReference>
<keyword evidence="5" id="KW-1185">Reference proteome</keyword>
<dbReference type="GO" id="GO:0006355">
    <property type="term" value="P:regulation of DNA-templated transcription"/>
    <property type="evidence" value="ECO:0007669"/>
    <property type="project" value="InterPro"/>
</dbReference>
<gene>
    <name evidence="4" type="ORF">QJ522_12845</name>
</gene>
<proteinExistence type="predicted"/>
<sequence>MQKDELFELVIDAFAELATLHAAAAATADRVWSALAEHDDASSEGVFSGNLPRECSRQHRLIIDATTFTVKWRDQSCHLGPTILFKLIRRLARRPERFLTSDTLMEDVWERRCSDTAIRSAIKRLRLALHDAEMSEVAAAIRARGKCYGLLLNDIDL</sequence>
<dbReference type="InterPro" id="IPR036388">
    <property type="entry name" value="WH-like_DNA-bd_sf"/>
</dbReference>
<dbReference type="Pfam" id="PF00486">
    <property type="entry name" value="Trans_reg_C"/>
    <property type="match status" value="1"/>
</dbReference>
<reference evidence="4" key="1">
    <citation type="submission" date="2023-05" db="EMBL/GenBank/DDBJ databases">
        <title>Anaerotaeda fermentans gen. nov., sp. nov., a novel anaerobic planctomycete of the new family within the order Sedimentisphaerales isolated from Taman Peninsula, Russia.</title>
        <authorList>
            <person name="Khomyakova M.A."/>
            <person name="Merkel A.Y."/>
            <person name="Slobodkin A.I."/>
        </authorList>
    </citation>
    <scope>NUCLEOTIDE SEQUENCE</scope>
    <source>
        <strain evidence="4">M17dextr</strain>
    </source>
</reference>
<dbReference type="Gene3D" id="1.10.10.10">
    <property type="entry name" value="Winged helix-like DNA-binding domain superfamily/Winged helix DNA-binding domain"/>
    <property type="match status" value="1"/>
</dbReference>
<dbReference type="InterPro" id="IPR016032">
    <property type="entry name" value="Sig_transdc_resp-reg_C-effctor"/>
</dbReference>
<evidence type="ECO:0000256" key="1">
    <source>
        <dbReference type="ARBA" id="ARBA00023125"/>
    </source>
</evidence>
<dbReference type="GO" id="GO:0003677">
    <property type="term" value="F:DNA binding"/>
    <property type="evidence" value="ECO:0007669"/>
    <property type="project" value="UniProtKB-UniRule"/>
</dbReference>
<dbReference type="AlphaFoldDB" id="A0AAW6U0A3"/>
<feature type="domain" description="OmpR/PhoB-type" evidence="3">
    <location>
        <begin position="52"/>
        <end position="152"/>
    </location>
</feature>
<organism evidence="4 5">
    <name type="scientific">Anaerobaca lacustris</name>
    <dbReference type="NCBI Taxonomy" id="3044600"/>
    <lineage>
        <taxon>Bacteria</taxon>
        <taxon>Pseudomonadati</taxon>
        <taxon>Planctomycetota</taxon>
        <taxon>Phycisphaerae</taxon>
        <taxon>Sedimentisphaerales</taxon>
        <taxon>Anaerobacaceae</taxon>
        <taxon>Anaerobaca</taxon>
    </lineage>
</organism>
<evidence type="ECO:0000313" key="5">
    <source>
        <dbReference type="Proteomes" id="UP001431776"/>
    </source>
</evidence>
<dbReference type="SUPFAM" id="SSF46894">
    <property type="entry name" value="C-terminal effector domain of the bipartite response regulators"/>
    <property type="match status" value="1"/>
</dbReference>
<dbReference type="PROSITE" id="PS51755">
    <property type="entry name" value="OMPR_PHOB"/>
    <property type="match status" value="1"/>
</dbReference>
<keyword evidence="1 2" id="KW-0238">DNA-binding</keyword>
<evidence type="ECO:0000313" key="4">
    <source>
        <dbReference type="EMBL" id="MDI6449939.1"/>
    </source>
</evidence>
<comment type="caution">
    <text evidence="4">The sequence shown here is derived from an EMBL/GenBank/DDBJ whole genome shotgun (WGS) entry which is preliminary data.</text>
</comment>
<dbReference type="InterPro" id="IPR001867">
    <property type="entry name" value="OmpR/PhoB-type_DNA-bd"/>
</dbReference>
<dbReference type="GO" id="GO:0000160">
    <property type="term" value="P:phosphorelay signal transduction system"/>
    <property type="evidence" value="ECO:0007669"/>
    <property type="project" value="InterPro"/>
</dbReference>
<dbReference type="SMART" id="SM00862">
    <property type="entry name" value="Trans_reg_C"/>
    <property type="match status" value="1"/>
</dbReference>
<feature type="DNA-binding region" description="OmpR/PhoB-type" evidence="2">
    <location>
        <begin position="52"/>
        <end position="152"/>
    </location>
</feature>
<dbReference type="RefSeq" id="WP_349245349.1">
    <property type="nucleotide sequence ID" value="NZ_JASCXX010000015.1"/>
</dbReference>
<accession>A0AAW6U0A3</accession>
<evidence type="ECO:0000256" key="2">
    <source>
        <dbReference type="PROSITE-ProRule" id="PRU01091"/>
    </source>
</evidence>
<dbReference type="EMBL" id="JASCXX010000015">
    <property type="protein sequence ID" value="MDI6449939.1"/>
    <property type="molecule type" value="Genomic_DNA"/>
</dbReference>
<evidence type="ECO:0000259" key="3">
    <source>
        <dbReference type="PROSITE" id="PS51755"/>
    </source>
</evidence>
<name>A0AAW6U0A3_9BACT</name>
<protein>
    <submittedName>
        <fullName evidence="4">Winged helix-turn-helix domain-containing protein</fullName>
    </submittedName>
</protein>